<dbReference type="OrthoDB" id="8211977at2"/>
<dbReference type="RefSeq" id="WP_143438963.1">
    <property type="nucleotide sequence ID" value="NZ_OCPC01000001.1"/>
</dbReference>
<keyword evidence="3" id="KW-1185">Reference proteome</keyword>
<accession>A0A286I824</accession>
<name>A0A286I824_9HYPH</name>
<organism evidence="2 3">
    <name type="scientific">Hoeflea halophila</name>
    <dbReference type="NCBI Taxonomy" id="714899"/>
    <lineage>
        <taxon>Bacteria</taxon>
        <taxon>Pseudomonadati</taxon>
        <taxon>Pseudomonadota</taxon>
        <taxon>Alphaproteobacteria</taxon>
        <taxon>Hyphomicrobiales</taxon>
        <taxon>Rhizobiaceae</taxon>
        <taxon>Hoeflea</taxon>
    </lineage>
</organism>
<keyword evidence="1" id="KW-0812">Transmembrane</keyword>
<dbReference type="Proteomes" id="UP000219465">
    <property type="component" value="Unassembled WGS sequence"/>
</dbReference>
<reference evidence="3" key="1">
    <citation type="submission" date="2017-08" db="EMBL/GenBank/DDBJ databases">
        <authorList>
            <person name="Varghese N."/>
            <person name="Submissions S."/>
        </authorList>
    </citation>
    <scope>NUCLEOTIDE SEQUENCE [LARGE SCALE GENOMIC DNA]</scope>
    <source>
        <strain evidence="3">KCTC 23107</strain>
    </source>
</reference>
<proteinExistence type="predicted"/>
<sequence>MRLTAIIPLLGVVLIFNDNTSKIFSLAPYFLEDIGQLNGNQFSLNTLYFTYFGLCSLGFGSIIFSLACPSDIQTQPNQLEYVSSTPIGDSKNLAKSHLRYVVQAFAKAHEYDFDREDYRANYSYPDTLIGEMNGLLEELYNAAESADIAESDESAEVGATPDGSAEVEYEDIPDFMEVMNGAGYYDFTKYGIAMANEVRINWVYTVPFYGQAPNFSRDIAYIKYQTDEYSRFSARMLTLIFYIFGLIILSIPTVQTFYLLSVNVLYRAL</sequence>
<feature type="transmembrane region" description="Helical" evidence="1">
    <location>
        <begin position="239"/>
        <end position="260"/>
    </location>
</feature>
<evidence type="ECO:0000256" key="1">
    <source>
        <dbReference type="SAM" id="Phobius"/>
    </source>
</evidence>
<evidence type="ECO:0000313" key="3">
    <source>
        <dbReference type="Proteomes" id="UP000219465"/>
    </source>
</evidence>
<evidence type="ECO:0000313" key="2">
    <source>
        <dbReference type="EMBL" id="SOE16278.1"/>
    </source>
</evidence>
<gene>
    <name evidence="2" type="ORF">SAMN05877838_1139</name>
</gene>
<keyword evidence="1" id="KW-1133">Transmembrane helix</keyword>
<dbReference type="EMBL" id="OCPC01000001">
    <property type="protein sequence ID" value="SOE16278.1"/>
    <property type="molecule type" value="Genomic_DNA"/>
</dbReference>
<keyword evidence="1" id="KW-0472">Membrane</keyword>
<dbReference type="AlphaFoldDB" id="A0A286I824"/>
<protein>
    <submittedName>
        <fullName evidence="2">Uncharacterized protein</fullName>
    </submittedName>
</protein>
<feature type="transmembrane region" description="Helical" evidence="1">
    <location>
        <begin position="49"/>
        <end position="68"/>
    </location>
</feature>